<sequence length="237" mass="25777">MMEVFAAFTKSLRDLTRAEVLWQAIWPPLVALALWGTVAVAVWGHGVALMARIVPGLPWSGWEWVGHWATVFLLLAAFASLVYLTAVFLVAVFALPRLLSLVAVRDYPDLVAHGENAFLGSLANTLSAGAIFVLGCLVILPLLLIPGALLVLPLLWGAWLNQRTFSFDALAEHATRTEMQRLMREKRSVFYVAGLGTAAAAHVPLANLLAPALTALVFVHLGLAALRRQRQEQGIEL</sequence>
<keyword evidence="4 5" id="KW-0472">Membrane</keyword>
<feature type="transmembrane region" description="Helical" evidence="5">
    <location>
        <begin position="188"/>
        <end position="203"/>
    </location>
</feature>
<feature type="transmembrane region" description="Helical" evidence="5">
    <location>
        <begin position="128"/>
        <end position="156"/>
    </location>
</feature>
<keyword evidence="2 5" id="KW-0812">Transmembrane</keyword>
<keyword evidence="3 5" id="KW-1133">Transmembrane helix</keyword>
<dbReference type="AlphaFoldDB" id="W0SJN1"/>
<evidence type="ECO:0008006" key="8">
    <source>
        <dbReference type="Google" id="ProtNLM"/>
    </source>
</evidence>
<comment type="subcellular location">
    <subcellularLocation>
        <location evidence="1">Membrane</location>
        <topology evidence="1">Multi-pass membrane protein</topology>
    </subcellularLocation>
</comment>
<evidence type="ECO:0000313" key="6">
    <source>
        <dbReference type="EMBL" id="BAO30825.1"/>
    </source>
</evidence>
<evidence type="ECO:0000256" key="5">
    <source>
        <dbReference type="SAM" id="Phobius"/>
    </source>
</evidence>
<dbReference type="STRING" id="1223802.SUTH_03047"/>
<dbReference type="EMBL" id="AP012547">
    <property type="protein sequence ID" value="BAO30825.1"/>
    <property type="molecule type" value="Genomic_DNA"/>
</dbReference>
<evidence type="ECO:0000256" key="3">
    <source>
        <dbReference type="ARBA" id="ARBA00022989"/>
    </source>
</evidence>
<dbReference type="RefSeq" id="WP_041100420.1">
    <property type="nucleotide sequence ID" value="NZ_AP012547.1"/>
</dbReference>
<proteinExistence type="predicted"/>
<feature type="transmembrane region" description="Helical" evidence="5">
    <location>
        <begin position="209"/>
        <end position="226"/>
    </location>
</feature>
<name>W0SJN1_9PROT</name>
<dbReference type="OrthoDB" id="8565703at2"/>
<dbReference type="KEGG" id="shd:SUTH_03047"/>
<evidence type="ECO:0000256" key="2">
    <source>
        <dbReference type="ARBA" id="ARBA00022692"/>
    </source>
</evidence>
<dbReference type="Proteomes" id="UP000031637">
    <property type="component" value="Chromosome"/>
</dbReference>
<evidence type="ECO:0000256" key="1">
    <source>
        <dbReference type="ARBA" id="ARBA00004141"/>
    </source>
</evidence>
<organism evidence="6 7">
    <name type="scientific">Sulfuritalea hydrogenivorans sk43H</name>
    <dbReference type="NCBI Taxonomy" id="1223802"/>
    <lineage>
        <taxon>Bacteria</taxon>
        <taxon>Pseudomonadati</taxon>
        <taxon>Pseudomonadota</taxon>
        <taxon>Betaproteobacteria</taxon>
        <taxon>Nitrosomonadales</taxon>
        <taxon>Sterolibacteriaceae</taxon>
        <taxon>Sulfuritalea</taxon>
    </lineage>
</organism>
<accession>W0SJN1</accession>
<keyword evidence="7" id="KW-1185">Reference proteome</keyword>
<feature type="transmembrane region" description="Helical" evidence="5">
    <location>
        <begin position="65"/>
        <end position="95"/>
    </location>
</feature>
<evidence type="ECO:0000313" key="7">
    <source>
        <dbReference type="Proteomes" id="UP000031637"/>
    </source>
</evidence>
<dbReference type="InterPro" id="IPR059112">
    <property type="entry name" value="CysZ/EI24"/>
</dbReference>
<gene>
    <name evidence="6" type="ORF">SUTH_03047</name>
</gene>
<feature type="transmembrane region" description="Helical" evidence="5">
    <location>
        <begin position="20"/>
        <end position="44"/>
    </location>
</feature>
<reference evidence="6 7" key="1">
    <citation type="journal article" date="2014" name="Syst. Appl. Microbiol.">
        <title>Complete genomes of freshwater sulfur oxidizers Sulfuricella denitrificans skB26 and Sulfuritalea hydrogenivorans sk43H: genetic insights into the sulfur oxidation pathway of betaproteobacteria.</title>
        <authorList>
            <person name="Watanabe T."/>
            <person name="Kojima H."/>
            <person name="Fukui M."/>
        </authorList>
    </citation>
    <scope>NUCLEOTIDE SEQUENCE [LARGE SCALE GENOMIC DNA]</scope>
    <source>
        <strain evidence="6">DSM22779</strain>
    </source>
</reference>
<protein>
    <recommendedName>
        <fullName evidence="8">Transmembrane protein</fullName>
    </recommendedName>
</protein>
<evidence type="ECO:0000256" key="4">
    <source>
        <dbReference type="ARBA" id="ARBA00023136"/>
    </source>
</evidence>
<dbReference type="HOGENOM" id="CLU_069319_1_0_4"/>
<dbReference type="Pfam" id="PF07264">
    <property type="entry name" value="EI24"/>
    <property type="match status" value="1"/>
</dbReference>